<evidence type="ECO:0000313" key="1">
    <source>
        <dbReference type="EMBL" id="SHJ00693.1"/>
    </source>
</evidence>
<accession>A0A1M6FSS0</accession>
<dbReference type="EMBL" id="FQZU01000003">
    <property type="protein sequence ID" value="SHJ00693.1"/>
    <property type="molecule type" value="Genomic_DNA"/>
</dbReference>
<name>A0A1M6FSS0_9BACT</name>
<gene>
    <name evidence="1" type="ORF">SAMN02745216_00900</name>
</gene>
<evidence type="ECO:0000313" key="2">
    <source>
        <dbReference type="Proteomes" id="UP000183994"/>
    </source>
</evidence>
<reference evidence="2" key="1">
    <citation type="submission" date="2016-11" db="EMBL/GenBank/DDBJ databases">
        <authorList>
            <person name="Varghese N."/>
            <person name="Submissions S."/>
        </authorList>
    </citation>
    <scope>NUCLEOTIDE SEQUENCE [LARGE SCALE GENOMIC DNA]</scope>
    <source>
        <strain evidence="2">DSM 16219</strain>
    </source>
</reference>
<dbReference type="STRING" id="1121393.SAMN02745216_00900"/>
<dbReference type="AlphaFoldDB" id="A0A1M6FSS0"/>
<organism evidence="1 2">
    <name type="scientific">Desulfatibacillum alkenivorans DSM 16219</name>
    <dbReference type="NCBI Taxonomy" id="1121393"/>
    <lineage>
        <taxon>Bacteria</taxon>
        <taxon>Pseudomonadati</taxon>
        <taxon>Thermodesulfobacteriota</taxon>
        <taxon>Desulfobacteria</taxon>
        <taxon>Desulfobacterales</taxon>
        <taxon>Desulfatibacillaceae</taxon>
        <taxon>Desulfatibacillum</taxon>
    </lineage>
</organism>
<protein>
    <submittedName>
        <fullName evidence="1">Uncharacterized protein</fullName>
    </submittedName>
</protein>
<keyword evidence="2" id="KW-1185">Reference proteome</keyword>
<dbReference type="Proteomes" id="UP000183994">
    <property type="component" value="Unassembled WGS sequence"/>
</dbReference>
<dbReference type="RefSeq" id="WP_073473359.1">
    <property type="nucleotide sequence ID" value="NZ_FQZU01000003.1"/>
</dbReference>
<proteinExistence type="predicted"/>
<sequence>MTNGGMDHWLTQDDIRDLGVATILALYDYAADPSAWGKKSVIPGTTGLPRLGVPNEDVSKE</sequence>